<dbReference type="InterPro" id="IPR019775">
    <property type="entry name" value="WD40_repeat_CS"/>
</dbReference>
<evidence type="ECO:0000256" key="2">
    <source>
        <dbReference type="ARBA" id="ARBA00022737"/>
    </source>
</evidence>
<dbReference type="EnsemblPlants" id="OBART06G01870.3">
    <property type="protein sequence ID" value="OBART06G01870.3"/>
    <property type="gene ID" value="OBART06G01870"/>
</dbReference>
<dbReference type="Gramene" id="OBART06G01870.3">
    <property type="protein sequence ID" value="OBART06G01870.3"/>
    <property type="gene ID" value="OBART06G01870"/>
</dbReference>
<dbReference type="PANTHER" id="PTHR19854:SF1">
    <property type="entry name" value="GUANINE NUCLEOTIDE-BINDING PROTEIN SUBUNIT BETA-LIKE PROTEIN 1"/>
    <property type="match status" value="1"/>
</dbReference>
<feature type="repeat" description="WD" evidence="3">
    <location>
        <begin position="23"/>
        <end position="64"/>
    </location>
</feature>
<dbReference type="EnsemblPlants" id="OBART06G01900.3">
    <property type="protein sequence ID" value="OBART06G01900.3"/>
    <property type="gene ID" value="OBART06G01900"/>
</dbReference>
<dbReference type="Proteomes" id="UP000026960">
    <property type="component" value="Chromosome 6"/>
</dbReference>
<dbReference type="InterPro" id="IPR020472">
    <property type="entry name" value="WD40_PAC1"/>
</dbReference>
<evidence type="ECO:0000313" key="5">
    <source>
        <dbReference type="Proteomes" id="UP000026960"/>
    </source>
</evidence>
<dbReference type="HOGENOM" id="CLU_041940_0_1_1"/>
<dbReference type="PROSITE" id="PS00678">
    <property type="entry name" value="WD_REPEATS_1"/>
    <property type="match status" value="1"/>
</dbReference>
<reference evidence="4" key="2">
    <citation type="submission" date="2015-03" db="UniProtKB">
        <authorList>
            <consortium name="EnsemblPlants"/>
        </authorList>
    </citation>
    <scope>IDENTIFICATION</scope>
</reference>
<evidence type="ECO:0000256" key="3">
    <source>
        <dbReference type="PROSITE-ProRule" id="PRU00221"/>
    </source>
</evidence>
<dbReference type="InterPro" id="IPR015943">
    <property type="entry name" value="WD40/YVTN_repeat-like_dom_sf"/>
</dbReference>
<reference evidence="4" key="1">
    <citation type="journal article" date="2009" name="Rice">
        <title>De Novo Next Generation Sequencing of Plant Genomes.</title>
        <authorList>
            <person name="Rounsley S."/>
            <person name="Marri P.R."/>
            <person name="Yu Y."/>
            <person name="He R."/>
            <person name="Sisneros N."/>
            <person name="Goicoechea J.L."/>
            <person name="Lee S.J."/>
            <person name="Angelova A."/>
            <person name="Kudrna D."/>
            <person name="Luo M."/>
            <person name="Affourtit J."/>
            <person name="Desany B."/>
            <person name="Knight J."/>
            <person name="Niazi F."/>
            <person name="Egholm M."/>
            <person name="Wing R.A."/>
        </authorList>
    </citation>
    <scope>NUCLEOTIDE SEQUENCE [LARGE SCALE GENOMIC DNA]</scope>
    <source>
        <strain evidence="4">IRGC 105608</strain>
    </source>
</reference>
<accession>A0A0D3GCC8</accession>
<dbReference type="Gene3D" id="2.130.10.10">
    <property type="entry name" value="YVTN repeat-like/Quinoprotein amine dehydrogenase"/>
    <property type="match status" value="2"/>
</dbReference>
<dbReference type="PROSITE" id="PS50294">
    <property type="entry name" value="WD_REPEATS_REGION"/>
    <property type="match status" value="2"/>
</dbReference>
<protein>
    <submittedName>
        <fullName evidence="4">Uncharacterized protein</fullName>
    </submittedName>
</protein>
<keyword evidence="5" id="KW-1185">Reference proteome</keyword>
<dbReference type="Gramene" id="OBART06G01900.3">
    <property type="protein sequence ID" value="OBART06G01900.3"/>
    <property type="gene ID" value="OBART06G01900"/>
</dbReference>
<dbReference type="PRINTS" id="PR00320">
    <property type="entry name" value="GPROTEINBRPT"/>
</dbReference>
<feature type="repeat" description="WD" evidence="3">
    <location>
        <begin position="370"/>
        <end position="403"/>
    </location>
</feature>
<organism evidence="4">
    <name type="scientific">Oryza barthii</name>
    <dbReference type="NCBI Taxonomy" id="65489"/>
    <lineage>
        <taxon>Eukaryota</taxon>
        <taxon>Viridiplantae</taxon>
        <taxon>Streptophyta</taxon>
        <taxon>Embryophyta</taxon>
        <taxon>Tracheophyta</taxon>
        <taxon>Spermatophyta</taxon>
        <taxon>Magnoliopsida</taxon>
        <taxon>Liliopsida</taxon>
        <taxon>Poales</taxon>
        <taxon>Poaceae</taxon>
        <taxon>BOP clade</taxon>
        <taxon>Oryzoideae</taxon>
        <taxon>Oryzeae</taxon>
        <taxon>Oryzinae</taxon>
        <taxon>Oryza</taxon>
    </lineage>
</organism>
<sequence length="422" mass="45553">MALAEAENPPRRRRPAPDPVAVLRGHRAAVNDVCFHPSLPLIFSGAADGELRVWDTASHRTVSSVWAHGGSAGVYSVAASTRLGNKIISQGRDGSCKCWEIEEAGLSRRALYTIRTSTYHFCKMSLVKSTCSTCCTQSGLISATGDIESQSTHLKQKRATRNLITLDKKLVSENSLVTLFMIDLMVYFLGTCCKGPNIMAIAGQESSQVELWDIDNAIKVMCLPETGSANLADHPTKQRGLCMAVQAFFPCGAAYVNILSSYEDGSTLLWDVRNPGLPVSSVKYHSESALSIAIDGLCNGGISGGADDKIVMFGLDHQKGAFILRKEIKLERPGIAGTAIRPDNKIAATAGWDHRIRVYSYSKGNALAVLKYHSASCNAVTFSSDSKLLASCSADTTVALWELYPPKTDSQVGLKTRDEISQ</sequence>
<dbReference type="InterPro" id="IPR036322">
    <property type="entry name" value="WD40_repeat_dom_sf"/>
</dbReference>
<evidence type="ECO:0000256" key="1">
    <source>
        <dbReference type="ARBA" id="ARBA00022574"/>
    </source>
</evidence>
<evidence type="ECO:0000313" key="4">
    <source>
        <dbReference type="EnsemblPlants" id="OBART06G01870.3"/>
    </source>
</evidence>
<dbReference type="PROSITE" id="PS50082">
    <property type="entry name" value="WD_REPEATS_2"/>
    <property type="match status" value="2"/>
</dbReference>
<keyword evidence="1 3" id="KW-0853">WD repeat</keyword>
<keyword evidence="2" id="KW-0677">Repeat</keyword>
<dbReference type="SMART" id="SM00320">
    <property type="entry name" value="WD40"/>
    <property type="match status" value="5"/>
</dbReference>
<dbReference type="Pfam" id="PF00400">
    <property type="entry name" value="WD40"/>
    <property type="match status" value="2"/>
</dbReference>
<name>A0A0D3GCC8_9ORYZ</name>
<dbReference type="InterPro" id="IPR001680">
    <property type="entry name" value="WD40_rpt"/>
</dbReference>
<dbReference type="SUPFAM" id="SSF50978">
    <property type="entry name" value="WD40 repeat-like"/>
    <property type="match status" value="1"/>
</dbReference>
<dbReference type="PANTHER" id="PTHR19854">
    <property type="entry name" value="TRANSDUCIN BETA-LIKE 3"/>
    <property type="match status" value="1"/>
</dbReference>
<dbReference type="AlphaFoldDB" id="A0A0D3GCC8"/>
<proteinExistence type="predicted"/>